<feature type="region of interest" description="Disordered" evidence="1">
    <location>
        <begin position="227"/>
        <end position="252"/>
    </location>
</feature>
<evidence type="ECO:0008006" key="4">
    <source>
        <dbReference type="Google" id="ProtNLM"/>
    </source>
</evidence>
<accession>A0A432YXB1</accession>
<reference evidence="2 3" key="1">
    <citation type="journal article" date="2011" name="Front. Microbiol.">
        <title>Genomic signatures of strain selection and enhancement in Bacillus atrophaeus var. globigii, a historical biowarfare simulant.</title>
        <authorList>
            <person name="Gibbons H.S."/>
            <person name="Broomall S.M."/>
            <person name="McNew L.A."/>
            <person name="Daligault H."/>
            <person name="Chapman C."/>
            <person name="Bruce D."/>
            <person name="Karavis M."/>
            <person name="Krepps M."/>
            <person name="McGregor P.A."/>
            <person name="Hong C."/>
            <person name="Park K.H."/>
            <person name="Akmal A."/>
            <person name="Feldman A."/>
            <person name="Lin J.S."/>
            <person name="Chang W.E."/>
            <person name="Higgs B.W."/>
            <person name="Demirev P."/>
            <person name="Lindquist J."/>
            <person name="Liem A."/>
            <person name="Fochler E."/>
            <person name="Read T.D."/>
            <person name="Tapia R."/>
            <person name="Johnson S."/>
            <person name="Bishop-Lilly K.A."/>
            <person name="Detter C."/>
            <person name="Han C."/>
            <person name="Sozhamannan S."/>
            <person name="Rosenzweig C.N."/>
            <person name="Skowronski E.W."/>
        </authorList>
    </citation>
    <scope>NUCLEOTIDE SEQUENCE [LARGE SCALE GENOMIC DNA]</scope>
    <source>
        <strain evidence="2 3">TPS4-2</strain>
    </source>
</reference>
<protein>
    <recommendedName>
        <fullName evidence="4">DNA repair protein</fullName>
    </recommendedName>
</protein>
<evidence type="ECO:0000313" key="2">
    <source>
        <dbReference type="EMBL" id="RUO67974.1"/>
    </source>
</evidence>
<evidence type="ECO:0000313" key="3">
    <source>
        <dbReference type="Proteomes" id="UP000288361"/>
    </source>
</evidence>
<dbReference type="Proteomes" id="UP000288361">
    <property type="component" value="Unassembled WGS sequence"/>
</dbReference>
<dbReference type="EMBL" id="PIQA01000001">
    <property type="protein sequence ID" value="RUO67974.1"/>
    <property type="molecule type" value="Genomic_DNA"/>
</dbReference>
<comment type="caution">
    <text evidence="2">The sequence shown here is derived from an EMBL/GenBank/DDBJ whole genome shotgun (WGS) entry which is preliminary data.</text>
</comment>
<name>A0A432YXB1_9GAMM</name>
<dbReference type="RefSeq" id="WP_126751600.1">
    <property type="nucleotide sequence ID" value="NZ_JBHUMT010000016.1"/>
</dbReference>
<dbReference type="AlphaFoldDB" id="A0A432YXB1"/>
<sequence length="252" mass="29561">MIYTIVIALIILLIILAIIVGSVQQHKQRQELERRKKLARYRNALEQIEDLIHMSSFFPIGKSMLAVLNMRAYEVLQNMYAVSPTKDFKSRLEDYKERMEGIDPKDTSLISEEFEIPQNNKQIIAMINALKRLKATLRSEHARGRVDSNVFNVEDQRLSKLQLKISIETLIRRGRHAYESHMLGSARQYYEKALRTIEEQSFSDDYTTSRQESIKNALEQIAQELKDAHAKDKAKHKKEDDLEELFQPKRKW</sequence>
<organism evidence="2 3">
    <name type="scientific">Idiomarina piscisalsi</name>
    <dbReference type="NCBI Taxonomy" id="1096243"/>
    <lineage>
        <taxon>Bacteria</taxon>
        <taxon>Pseudomonadati</taxon>
        <taxon>Pseudomonadota</taxon>
        <taxon>Gammaproteobacteria</taxon>
        <taxon>Alteromonadales</taxon>
        <taxon>Idiomarinaceae</taxon>
        <taxon>Idiomarina</taxon>
    </lineage>
</organism>
<gene>
    <name evidence="2" type="ORF">CWI73_03720</name>
</gene>
<evidence type="ECO:0000256" key="1">
    <source>
        <dbReference type="SAM" id="MobiDB-lite"/>
    </source>
</evidence>
<proteinExistence type="predicted"/>